<feature type="region of interest" description="Disordered" evidence="8">
    <location>
        <begin position="470"/>
        <end position="502"/>
    </location>
</feature>
<feature type="transmembrane region" description="Helical" evidence="9">
    <location>
        <begin position="827"/>
        <end position="847"/>
    </location>
</feature>
<evidence type="ECO:0000256" key="4">
    <source>
        <dbReference type="ARBA" id="ARBA00022989"/>
    </source>
</evidence>
<feature type="domain" description="TRPM SLOG" evidence="11">
    <location>
        <begin position="89"/>
        <end position="314"/>
    </location>
</feature>
<evidence type="ECO:0000256" key="3">
    <source>
        <dbReference type="ARBA" id="ARBA00022692"/>
    </source>
</evidence>
<feature type="compositionally biased region" description="Low complexity" evidence="8">
    <location>
        <begin position="479"/>
        <end position="489"/>
    </location>
</feature>
<evidence type="ECO:0000256" key="9">
    <source>
        <dbReference type="SAM" id="Phobius"/>
    </source>
</evidence>
<keyword evidence="2" id="KW-0813">Transport</keyword>
<dbReference type="InterPro" id="IPR005821">
    <property type="entry name" value="Ion_trans_dom"/>
</dbReference>
<comment type="subcellular location">
    <subcellularLocation>
        <location evidence="1">Membrane</location>
        <topology evidence="1">Multi-pass membrane protein</topology>
    </subcellularLocation>
</comment>
<organism evidence="14 15">
    <name type="scientific">Rotaria sordida</name>
    <dbReference type="NCBI Taxonomy" id="392033"/>
    <lineage>
        <taxon>Eukaryota</taxon>
        <taxon>Metazoa</taxon>
        <taxon>Spiralia</taxon>
        <taxon>Gnathifera</taxon>
        <taxon>Rotifera</taxon>
        <taxon>Eurotatoria</taxon>
        <taxon>Bdelloidea</taxon>
        <taxon>Philodinida</taxon>
        <taxon>Philodinidae</taxon>
        <taxon>Rotaria</taxon>
    </lineage>
</organism>
<keyword evidence="6 9" id="KW-0472">Membrane</keyword>
<feature type="transmembrane region" description="Helical" evidence="9">
    <location>
        <begin position="909"/>
        <end position="927"/>
    </location>
</feature>
<feature type="transmembrane region" description="Helical" evidence="9">
    <location>
        <begin position="939"/>
        <end position="961"/>
    </location>
</feature>
<feature type="transmembrane region" description="Helical" evidence="9">
    <location>
        <begin position="1170"/>
        <end position="1192"/>
    </location>
</feature>
<keyword evidence="5" id="KW-0406">Ion transport</keyword>
<evidence type="ECO:0000259" key="11">
    <source>
        <dbReference type="Pfam" id="PF18139"/>
    </source>
</evidence>
<feature type="transmembrane region" description="Helical" evidence="9">
    <location>
        <begin position="1093"/>
        <end position="1110"/>
    </location>
</feature>
<feature type="transmembrane region" description="Helical" evidence="9">
    <location>
        <begin position="981"/>
        <end position="1000"/>
    </location>
</feature>
<gene>
    <name evidence="14" type="ORF">JXQ802_LOCUS44366</name>
    <name evidence="13" type="ORF">PYM288_LOCUS28976</name>
</gene>
<feature type="transmembrane region" description="Helical" evidence="9">
    <location>
        <begin position="1066"/>
        <end position="1086"/>
    </location>
</feature>
<feature type="transmembrane region" description="Helical" evidence="9">
    <location>
        <begin position="1041"/>
        <end position="1060"/>
    </location>
</feature>
<name>A0A815XSC7_9BILA</name>
<keyword evidence="3 9" id="KW-0812">Transmembrane</keyword>
<dbReference type="InterPro" id="IPR050927">
    <property type="entry name" value="TRPM"/>
</dbReference>
<evidence type="ECO:0000256" key="6">
    <source>
        <dbReference type="ARBA" id="ARBA00023136"/>
    </source>
</evidence>
<dbReference type="EMBL" id="CAJNOL010003400">
    <property type="protein sequence ID" value="CAF1561168.1"/>
    <property type="molecule type" value="Genomic_DNA"/>
</dbReference>
<accession>A0A815XSC7</accession>
<dbReference type="Pfam" id="PF00520">
    <property type="entry name" value="Ion_trans"/>
    <property type="match status" value="1"/>
</dbReference>
<evidence type="ECO:0000313" key="15">
    <source>
        <dbReference type="Proteomes" id="UP000663870"/>
    </source>
</evidence>
<dbReference type="EMBL" id="CAJNOH010002255">
    <property type="protein sequence ID" value="CAF1282876.1"/>
    <property type="molecule type" value="Genomic_DNA"/>
</dbReference>
<feature type="compositionally biased region" description="Basic and acidic residues" evidence="8">
    <location>
        <begin position="211"/>
        <end position="229"/>
    </location>
</feature>
<dbReference type="PANTHER" id="PTHR13800">
    <property type="entry name" value="TRANSIENT RECEPTOR POTENTIAL CATION CHANNEL, SUBFAMILY M, MEMBER 6"/>
    <property type="match status" value="1"/>
</dbReference>
<feature type="domain" description="TRPM-like" evidence="12">
    <location>
        <begin position="542"/>
        <end position="801"/>
    </location>
</feature>
<feature type="region of interest" description="Disordered" evidence="8">
    <location>
        <begin position="202"/>
        <end position="229"/>
    </location>
</feature>
<dbReference type="GO" id="GO:0005886">
    <property type="term" value="C:plasma membrane"/>
    <property type="evidence" value="ECO:0007669"/>
    <property type="project" value="TreeGrafter"/>
</dbReference>
<dbReference type="Proteomes" id="UP000663854">
    <property type="component" value="Unassembled WGS sequence"/>
</dbReference>
<evidence type="ECO:0000313" key="13">
    <source>
        <dbReference type="EMBL" id="CAF1282876.1"/>
    </source>
</evidence>
<dbReference type="InterPro" id="IPR057366">
    <property type="entry name" value="TRPM-like"/>
</dbReference>
<feature type="domain" description="Ion transport" evidence="10">
    <location>
        <begin position="910"/>
        <end position="1206"/>
    </location>
</feature>
<dbReference type="Pfam" id="PF18139">
    <property type="entry name" value="LSDAT_euk"/>
    <property type="match status" value="1"/>
</dbReference>
<dbReference type="Pfam" id="PF25508">
    <property type="entry name" value="TRPM2"/>
    <property type="match status" value="1"/>
</dbReference>
<evidence type="ECO:0000256" key="1">
    <source>
        <dbReference type="ARBA" id="ARBA00004141"/>
    </source>
</evidence>
<evidence type="ECO:0000256" key="7">
    <source>
        <dbReference type="ARBA" id="ARBA00023303"/>
    </source>
</evidence>
<evidence type="ECO:0000256" key="5">
    <source>
        <dbReference type="ARBA" id="ARBA00023065"/>
    </source>
</evidence>
<dbReference type="GO" id="GO:0099604">
    <property type="term" value="F:ligand-gated calcium channel activity"/>
    <property type="evidence" value="ECO:0007669"/>
    <property type="project" value="TreeGrafter"/>
</dbReference>
<evidence type="ECO:0000259" key="10">
    <source>
        <dbReference type="Pfam" id="PF00520"/>
    </source>
</evidence>
<reference evidence="14" key="1">
    <citation type="submission" date="2021-02" db="EMBL/GenBank/DDBJ databases">
        <authorList>
            <person name="Nowell W R."/>
        </authorList>
    </citation>
    <scope>NUCLEOTIDE SEQUENCE</scope>
</reference>
<keyword evidence="4 9" id="KW-1133">Transmembrane helix</keyword>
<evidence type="ECO:0000313" key="14">
    <source>
        <dbReference type="EMBL" id="CAF1561168.1"/>
    </source>
</evidence>
<protein>
    <submittedName>
        <fullName evidence="14">Uncharacterized protein</fullName>
    </submittedName>
</protein>
<dbReference type="PANTHER" id="PTHR13800:SF12">
    <property type="entry name" value="TRANSIENT RECEPTOR POTENTIAL CATION CHANNEL SUBFAMILY M MEMBER-LIKE 2"/>
    <property type="match status" value="1"/>
</dbReference>
<evidence type="ECO:0000259" key="12">
    <source>
        <dbReference type="Pfam" id="PF25508"/>
    </source>
</evidence>
<evidence type="ECO:0000256" key="8">
    <source>
        <dbReference type="SAM" id="MobiDB-lite"/>
    </source>
</evidence>
<keyword evidence="7" id="KW-0407">Ion channel</keyword>
<comment type="caution">
    <text evidence="14">The sequence shown here is derived from an EMBL/GenBank/DDBJ whole genome shotgun (WGS) entry which is preliminary data.</text>
</comment>
<keyword evidence="15" id="KW-1185">Reference proteome</keyword>
<evidence type="ECO:0000256" key="2">
    <source>
        <dbReference type="ARBA" id="ARBA00022448"/>
    </source>
</evidence>
<proteinExistence type="predicted"/>
<sequence>MNRRYPRRLHPLNKNLAGEDAFNELNLYYRVCCKFVQKKNAAEGICGCNRPREPYHTERRFESKDTEWEMNLHTEIKSNPSHGYLPNGAVYTQLALDTPEGKVEKLLFEIWKIPKPRLIMSITGGQKYFKLNDRLETNFMNGIIHVALKSDAWLITNGYNIGIVQLVGQAINKIKSTHPKKQITAIGICKWGSVKDAKELIKSQSRKKKNEKSNTNDNDEKVNEREHGERDLEMNHSHYLMLDDGTLRNYDIKDYRTRLCVHIAKLHHEFHIPTPVVTIVVEGGREAIKNIYDDLKATIPVVIINGSGRVADFFQKWLLYTKEFDDTSKYPDIAYEIDVTPVENFQPSTQYDARSLKLSNHTHFEVHLDGSKNTFKAIFSKYLDQLKSDLDLILTHDDDSKEKNRNPSLSTNVNNKREAKLAAALSQVIYCLQPSVRSGINVFNLNSDDDLSDIICRSICKSRQKYFIRKENDTRDSNQQKSKTSNNQQDQKRQSSVLQKFNKNDRNAQRSQLLQLAMDWNCIDAAKELILENSLNNILKKEEAFLNALKNNLPTFVYEFLKLGIDPNEIFFSDDDFFYGTDRYRKFIKDLYDKEAVNKNTTHLSWFIESDSNSSEKLITTTDHLNTILTTIIGDYMNKLYFDSDKQEKRYRSLWDLSEKNNEANHYYDNDVRSEDNLIDRENQEIIQDYIMRDLFLWSILMNHIDMAKVLLCYVKYRICAALIATKILKEYHNKATHGELKANYMKNANYFQQYAINCISQCEKNDSDQGCQIVLQRIELYGNVTCIQIAANAEDKLFIATPCCVQALNNIWYDKIQSQESRIRNYILLAIGFFSFGLLAPFLVTYQKCIPGSKNEPLNRSLQSCGIDYSDPYSLEYPHFIKQRLVNQYMNKVKNFHRALLMKYCYHWMFYCFFLLLFSYVLLFNFQRPTHENPSIHWTEILTIIFITCMLIEEIHYFIYLDNLSFLGKCRSYVSNLFKIMNLLGFILFYIGLILRFAYAATDDEFIAARGQIKCSVKFVQYCIQMFSKEIKRSVQNSMFSNYFVYSVNLLLAQVVMAFDLEIWYLRSLSFIIVIQFLGPPLVAAGRMLKDLLFFMCIIFIVMTGYGVASRSVVYYPNPNAFNDTNVNIAFDGRNIFRQIAYPVYYLMYGQFGNELSDLDTYPDAGWSIATHILLAAHMLFVNILLINLLIAMFSKRFDQVYEDTKNIWHSQQYVFTREYFIRSPFFPPISLIYDIFHLCRMMVFAIARVCSKNLIDHRAKVFKIIPINKDFIKDWYEFEGASTYEYAHAEAKTSKSTLLTSIQGLYLDNIGKVQETHDNKNVSIESITNLKRIQDELTKLSQSSEESTRQMQDNLARLNQSLEEIKFHLSSQRK</sequence>
<dbReference type="Proteomes" id="UP000663870">
    <property type="component" value="Unassembled WGS sequence"/>
</dbReference>
<dbReference type="InterPro" id="IPR041491">
    <property type="entry name" value="TRPM_SLOG"/>
</dbReference>